<reference evidence="2" key="1">
    <citation type="journal article" date="2022" name="Int. J. Mol. Sci.">
        <title>Draft Genome of Tanacetum Coccineum: Genomic Comparison of Closely Related Tanacetum-Family Plants.</title>
        <authorList>
            <person name="Yamashiro T."/>
            <person name="Shiraishi A."/>
            <person name="Nakayama K."/>
            <person name="Satake H."/>
        </authorList>
    </citation>
    <scope>NUCLEOTIDE SEQUENCE</scope>
</reference>
<sequence>MTGTTQKGDRFMHHGFDHRIRKLKMPLFDGEDAYGWIYRVERYFEIQGIPQPEQLRAAVLCMEGEDLSCESSDDEEDAEEDGSQSGDKVTTDNDVERVRELSRMHNNDLLYDNNHNNIMPDKDNVLSEDPFN</sequence>
<comment type="caution">
    <text evidence="2">The sequence shown here is derived from an EMBL/GenBank/DDBJ whole genome shotgun (WGS) entry which is preliminary data.</text>
</comment>
<keyword evidence="3" id="KW-1185">Reference proteome</keyword>
<protein>
    <submittedName>
        <fullName evidence="2">Uncharacterized protein</fullName>
    </submittedName>
</protein>
<dbReference type="EMBL" id="BQNB010017540">
    <property type="protein sequence ID" value="GJT64391.1"/>
    <property type="molecule type" value="Genomic_DNA"/>
</dbReference>
<evidence type="ECO:0000313" key="3">
    <source>
        <dbReference type="Proteomes" id="UP001151760"/>
    </source>
</evidence>
<reference evidence="2" key="2">
    <citation type="submission" date="2022-01" db="EMBL/GenBank/DDBJ databases">
        <authorList>
            <person name="Yamashiro T."/>
            <person name="Shiraishi A."/>
            <person name="Satake H."/>
            <person name="Nakayama K."/>
        </authorList>
    </citation>
    <scope>NUCLEOTIDE SEQUENCE</scope>
</reference>
<feature type="compositionally biased region" description="Low complexity" evidence="1">
    <location>
        <begin position="107"/>
        <end position="117"/>
    </location>
</feature>
<evidence type="ECO:0000256" key="1">
    <source>
        <dbReference type="SAM" id="MobiDB-lite"/>
    </source>
</evidence>
<gene>
    <name evidence="2" type="ORF">Tco_1015871</name>
</gene>
<name>A0ABQ5FM24_9ASTR</name>
<organism evidence="2 3">
    <name type="scientific">Tanacetum coccineum</name>
    <dbReference type="NCBI Taxonomy" id="301880"/>
    <lineage>
        <taxon>Eukaryota</taxon>
        <taxon>Viridiplantae</taxon>
        <taxon>Streptophyta</taxon>
        <taxon>Embryophyta</taxon>
        <taxon>Tracheophyta</taxon>
        <taxon>Spermatophyta</taxon>
        <taxon>Magnoliopsida</taxon>
        <taxon>eudicotyledons</taxon>
        <taxon>Gunneridae</taxon>
        <taxon>Pentapetalae</taxon>
        <taxon>asterids</taxon>
        <taxon>campanulids</taxon>
        <taxon>Asterales</taxon>
        <taxon>Asteraceae</taxon>
        <taxon>Asteroideae</taxon>
        <taxon>Anthemideae</taxon>
        <taxon>Anthemidinae</taxon>
        <taxon>Tanacetum</taxon>
    </lineage>
</organism>
<proteinExistence type="predicted"/>
<evidence type="ECO:0000313" key="2">
    <source>
        <dbReference type="EMBL" id="GJT64391.1"/>
    </source>
</evidence>
<feature type="region of interest" description="Disordered" evidence="1">
    <location>
        <begin position="66"/>
        <end position="132"/>
    </location>
</feature>
<feature type="compositionally biased region" description="Acidic residues" evidence="1">
    <location>
        <begin position="66"/>
        <end position="82"/>
    </location>
</feature>
<dbReference type="Proteomes" id="UP001151760">
    <property type="component" value="Unassembled WGS sequence"/>
</dbReference>
<feature type="compositionally biased region" description="Basic and acidic residues" evidence="1">
    <location>
        <begin position="89"/>
        <end position="106"/>
    </location>
</feature>
<accession>A0ABQ5FM24</accession>